<gene>
    <name evidence="1" type="ORF">MSEN_43440</name>
</gene>
<dbReference type="EMBL" id="BLKV01000003">
    <property type="protein sequence ID" value="GFG72624.1"/>
    <property type="molecule type" value="Genomic_DNA"/>
</dbReference>
<name>A0A7I9XRQ6_9MYCO</name>
<keyword evidence="2" id="KW-1185">Reference proteome</keyword>
<accession>A0A7I9XRQ6</accession>
<organism evidence="1 2">
    <name type="scientific">Mycolicibacter senuensis</name>
    <dbReference type="NCBI Taxonomy" id="386913"/>
    <lineage>
        <taxon>Bacteria</taxon>
        <taxon>Bacillati</taxon>
        <taxon>Actinomycetota</taxon>
        <taxon>Actinomycetes</taxon>
        <taxon>Mycobacteriales</taxon>
        <taxon>Mycobacteriaceae</taxon>
        <taxon>Mycolicibacter</taxon>
    </lineage>
</organism>
<protein>
    <submittedName>
        <fullName evidence="1">Uncharacterized protein</fullName>
    </submittedName>
</protein>
<evidence type="ECO:0000313" key="2">
    <source>
        <dbReference type="Proteomes" id="UP000465263"/>
    </source>
</evidence>
<dbReference type="PANTHER" id="PTHR38589">
    <property type="entry name" value="BLR0621 PROTEIN"/>
    <property type="match status" value="1"/>
</dbReference>
<reference evidence="1 2" key="1">
    <citation type="journal article" date="2019" name="Emerg. Microbes Infect.">
        <title>Comprehensive subspecies identification of 175 nontuberculous mycobacteria species based on 7547 genomic profiles.</title>
        <authorList>
            <person name="Matsumoto Y."/>
            <person name="Kinjo T."/>
            <person name="Motooka D."/>
            <person name="Nabeya D."/>
            <person name="Jung N."/>
            <person name="Uechi K."/>
            <person name="Horii T."/>
            <person name="Iida T."/>
            <person name="Fujita J."/>
            <person name="Nakamura S."/>
        </authorList>
    </citation>
    <scope>NUCLEOTIDE SEQUENCE [LARGE SCALE GENOMIC DNA]</scope>
    <source>
        <strain evidence="1 2">JCM 16017</strain>
    </source>
</reference>
<sequence length="264" mass="28307">MLDARRSDHLTLTPSAIDHDVVRRLVLLLCAALCAMGVTSVTAPLAAAVVDPWFAEAVGNATQVVSVVGVGHSIAKIDVYQRTTAGWEPVAAGIPAYVGSAGITRQTKEGEPSTPMGFYPLDSAFGTAPNPGGGLPYVQVGSDHWWDSDSNSPTYNTMQICKKAQCQFDTAASENLNIPQYRHAVVIGVNKSRTPGDGSAYFFHQRRRADSGLRGDRRRHAREDHRLAEAGRGDGNREVVAQLLRSRLITALKSSPPCSAANSR</sequence>
<evidence type="ECO:0000313" key="1">
    <source>
        <dbReference type="EMBL" id="GFG72624.1"/>
    </source>
</evidence>
<dbReference type="Proteomes" id="UP000465263">
    <property type="component" value="Unassembled WGS sequence"/>
</dbReference>
<dbReference type="AlphaFoldDB" id="A0A7I9XRQ6"/>
<comment type="caution">
    <text evidence="1">The sequence shown here is derived from an EMBL/GenBank/DDBJ whole genome shotgun (WGS) entry which is preliminary data.</text>
</comment>
<proteinExistence type="predicted"/>
<dbReference type="PANTHER" id="PTHR38589:SF1">
    <property type="entry name" value="BLR0621 PROTEIN"/>
    <property type="match status" value="1"/>
</dbReference>